<keyword evidence="7" id="KW-1278">Translocase</keyword>
<dbReference type="RefSeq" id="WP_317626628.1">
    <property type="nucleotide sequence ID" value="NZ_JANFFA010000003.1"/>
</dbReference>
<dbReference type="SUPFAM" id="SSF50331">
    <property type="entry name" value="MOP-like"/>
    <property type="match status" value="1"/>
</dbReference>
<dbReference type="Proteomes" id="UP001227162">
    <property type="component" value="Unassembled WGS sequence"/>
</dbReference>
<accession>A0AAJ1U8Q4</accession>
<evidence type="ECO:0000256" key="6">
    <source>
        <dbReference type="ARBA" id="ARBA00022840"/>
    </source>
</evidence>
<dbReference type="PANTHER" id="PTHR43514:SF4">
    <property type="entry name" value="ABC TRANSPORTER I FAMILY MEMBER 10"/>
    <property type="match status" value="1"/>
</dbReference>
<evidence type="ECO:0000259" key="11">
    <source>
        <dbReference type="PROSITE" id="PS51866"/>
    </source>
</evidence>
<evidence type="ECO:0000256" key="1">
    <source>
        <dbReference type="ARBA" id="ARBA00022448"/>
    </source>
</evidence>
<dbReference type="InterPro" id="IPR027417">
    <property type="entry name" value="P-loop_NTPase"/>
</dbReference>
<evidence type="ECO:0000259" key="10">
    <source>
        <dbReference type="PROSITE" id="PS50893"/>
    </source>
</evidence>
<reference evidence="12" key="1">
    <citation type="submission" date="2022-07" db="EMBL/GenBank/DDBJ databases">
        <authorList>
            <person name="Otstavnykh N."/>
            <person name="Isaeva M."/>
            <person name="Bystritskaya E."/>
        </authorList>
    </citation>
    <scope>NUCLEOTIDE SEQUENCE</scope>
    <source>
        <strain evidence="12">10Alg 79</strain>
    </source>
</reference>
<dbReference type="Gene3D" id="3.40.50.300">
    <property type="entry name" value="P-loop containing nucleotide triphosphate hydrolases"/>
    <property type="match status" value="1"/>
</dbReference>
<name>A0AAJ1U8Q4_9RHOB</name>
<evidence type="ECO:0000256" key="7">
    <source>
        <dbReference type="ARBA" id="ARBA00022967"/>
    </source>
</evidence>
<dbReference type="InterPro" id="IPR017871">
    <property type="entry name" value="ABC_transporter-like_CS"/>
</dbReference>
<feature type="domain" description="Mop" evidence="11">
    <location>
        <begin position="291"/>
        <end position="357"/>
    </location>
</feature>
<feature type="domain" description="ABC transporter" evidence="10">
    <location>
        <begin position="2"/>
        <end position="233"/>
    </location>
</feature>
<evidence type="ECO:0000256" key="8">
    <source>
        <dbReference type="ARBA" id="ARBA00023136"/>
    </source>
</evidence>
<dbReference type="AlphaFoldDB" id="A0AAJ1U8Q4"/>
<dbReference type="SMART" id="SM00382">
    <property type="entry name" value="AAA"/>
    <property type="match status" value="1"/>
</dbReference>
<evidence type="ECO:0000313" key="13">
    <source>
        <dbReference type="Proteomes" id="UP001227162"/>
    </source>
</evidence>
<dbReference type="InterPro" id="IPR003593">
    <property type="entry name" value="AAA+_ATPase"/>
</dbReference>
<dbReference type="InterPro" id="IPR050334">
    <property type="entry name" value="Molybdenum_import_ModC"/>
</dbReference>
<keyword evidence="5" id="KW-0547">Nucleotide-binding</keyword>
<dbReference type="InterPro" id="IPR004606">
    <property type="entry name" value="Mop_domain"/>
</dbReference>
<dbReference type="GO" id="GO:0015098">
    <property type="term" value="F:molybdate ion transmembrane transporter activity"/>
    <property type="evidence" value="ECO:0007669"/>
    <property type="project" value="InterPro"/>
</dbReference>
<dbReference type="GO" id="GO:0016020">
    <property type="term" value="C:membrane"/>
    <property type="evidence" value="ECO:0007669"/>
    <property type="project" value="InterPro"/>
</dbReference>
<evidence type="ECO:0000256" key="4">
    <source>
        <dbReference type="ARBA" id="ARBA00022519"/>
    </source>
</evidence>
<dbReference type="GO" id="GO:0005524">
    <property type="term" value="F:ATP binding"/>
    <property type="evidence" value="ECO:0007669"/>
    <property type="project" value="UniProtKB-KW"/>
</dbReference>
<organism evidence="12 13">
    <name type="scientific">Rhodalgimonas zhirmunskyi</name>
    <dbReference type="NCBI Taxonomy" id="2964767"/>
    <lineage>
        <taxon>Bacteria</taxon>
        <taxon>Pseudomonadati</taxon>
        <taxon>Pseudomonadota</taxon>
        <taxon>Alphaproteobacteria</taxon>
        <taxon>Rhodobacterales</taxon>
        <taxon>Roseobacteraceae</taxon>
        <taxon>Rhodalgimonas</taxon>
    </lineage>
</organism>
<dbReference type="EMBL" id="JANFFA010000003">
    <property type="protein sequence ID" value="MDQ2095024.1"/>
    <property type="molecule type" value="Genomic_DNA"/>
</dbReference>
<dbReference type="PROSITE" id="PS00211">
    <property type="entry name" value="ABC_TRANSPORTER_1"/>
    <property type="match status" value="1"/>
</dbReference>
<keyword evidence="13" id="KW-1185">Reference proteome</keyword>
<dbReference type="Gene3D" id="2.40.50.100">
    <property type="match status" value="1"/>
</dbReference>
<dbReference type="GO" id="GO:0140359">
    <property type="term" value="F:ABC-type transporter activity"/>
    <property type="evidence" value="ECO:0007669"/>
    <property type="project" value="InterPro"/>
</dbReference>
<keyword evidence="6 12" id="KW-0067">ATP-binding</keyword>
<protein>
    <submittedName>
        <fullName evidence="12">Molybdenum ABC transporter ATP-binding protein</fullName>
    </submittedName>
</protein>
<dbReference type="PROSITE" id="PS51866">
    <property type="entry name" value="MOP"/>
    <property type="match status" value="1"/>
</dbReference>
<dbReference type="InterPro" id="IPR008995">
    <property type="entry name" value="Mo/tungstate-bd_C_term_dom"/>
</dbReference>
<keyword evidence="4" id="KW-0997">Cell inner membrane</keyword>
<keyword evidence="2" id="KW-1003">Cell membrane</keyword>
<dbReference type="InterPro" id="IPR003439">
    <property type="entry name" value="ABC_transporter-like_ATP-bd"/>
</dbReference>
<dbReference type="PANTHER" id="PTHR43514">
    <property type="entry name" value="ABC TRANSPORTER I FAMILY MEMBER 10"/>
    <property type="match status" value="1"/>
</dbReference>
<evidence type="ECO:0000256" key="2">
    <source>
        <dbReference type="ARBA" id="ARBA00022475"/>
    </source>
</evidence>
<dbReference type="NCBIfam" id="TIGR02142">
    <property type="entry name" value="modC_ABC"/>
    <property type="match status" value="1"/>
</dbReference>
<evidence type="ECO:0000256" key="5">
    <source>
        <dbReference type="ARBA" id="ARBA00022741"/>
    </source>
</evidence>
<gene>
    <name evidence="12" type="primary">modC</name>
    <name evidence="12" type="ORF">NOI20_12955</name>
</gene>
<keyword evidence="8" id="KW-0472">Membrane</keyword>
<dbReference type="PROSITE" id="PS50893">
    <property type="entry name" value="ABC_TRANSPORTER_2"/>
    <property type="match status" value="1"/>
</dbReference>
<dbReference type="SUPFAM" id="SSF52540">
    <property type="entry name" value="P-loop containing nucleoside triphosphate hydrolases"/>
    <property type="match status" value="1"/>
</dbReference>
<proteinExistence type="predicted"/>
<dbReference type="Pfam" id="PF00005">
    <property type="entry name" value="ABC_tran"/>
    <property type="match status" value="1"/>
</dbReference>
<dbReference type="GO" id="GO:0016887">
    <property type="term" value="F:ATP hydrolysis activity"/>
    <property type="evidence" value="ECO:0007669"/>
    <property type="project" value="InterPro"/>
</dbReference>
<dbReference type="InterPro" id="IPR005116">
    <property type="entry name" value="Transp-assoc_OB_typ1"/>
</dbReference>
<dbReference type="Pfam" id="PF03459">
    <property type="entry name" value="TOBE"/>
    <property type="match status" value="1"/>
</dbReference>
<evidence type="ECO:0000313" key="12">
    <source>
        <dbReference type="EMBL" id="MDQ2095024.1"/>
    </source>
</evidence>
<reference evidence="12" key="2">
    <citation type="submission" date="2023-04" db="EMBL/GenBank/DDBJ databases">
        <title>'Rhodoalgimonas zhirmunskyi' gen. nov., isolated from a red alga.</title>
        <authorList>
            <person name="Nedashkovskaya O.I."/>
            <person name="Otstavnykh N.Y."/>
            <person name="Bystritskaya E.P."/>
            <person name="Balabanova L.A."/>
            <person name="Isaeva M.P."/>
        </authorList>
    </citation>
    <scope>NUCLEOTIDE SEQUENCE</scope>
    <source>
        <strain evidence="12">10Alg 79</strain>
    </source>
</reference>
<keyword evidence="3 9" id="KW-0500">Molybdenum</keyword>
<comment type="caution">
    <text evidence="12">The sequence shown here is derived from an EMBL/GenBank/DDBJ whole genome shotgun (WGS) entry which is preliminary data.</text>
</comment>
<keyword evidence="1" id="KW-0813">Transport</keyword>
<evidence type="ECO:0000256" key="3">
    <source>
        <dbReference type="ARBA" id="ARBA00022505"/>
    </source>
</evidence>
<sequence length="381" mass="39886">MTLSIALTHRFADFTLDVAFDAPPGLTVLFGRSGSGKTTVVQAVAGLLTPLKGHIAIGEHTLLDTERGINLPAHRRRAGYVFQDARLFPHLTVQQNLTYARRFLRGRTPSTSLDEITDMLGIAPLLSRRPATLSGGEKARVALGRALLSEPDILLADEPLAALDAARKAEILPYFETLRDAGRIPILYVSHDMAEVARLATTLITLDAGRVTAQGPAADLLSDPAFHPAGPREAGALIEATIAAHESDGLTRLDAGGAPLFLPGLSQAPGTRLRLRIAAQDVMLARTRPTDSSALNILAGVVREIHQGDGPGAIVALDTQAGRVLARITKRSVAALDLAPGTACHAIVKSVAIAPESVAPGLAPGLSPGLMPTAKPFAPNA</sequence>
<dbReference type="InterPro" id="IPR011868">
    <property type="entry name" value="ModC_ABC_ATP-bd"/>
</dbReference>
<evidence type="ECO:0000256" key="9">
    <source>
        <dbReference type="PROSITE-ProRule" id="PRU01213"/>
    </source>
</evidence>